<protein>
    <submittedName>
        <fullName evidence="1">Nucleoid-associated protein</fullName>
    </submittedName>
</protein>
<dbReference type="Proteomes" id="UP000286268">
    <property type="component" value="Chromosome"/>
</dbReference>
<name>A0A3R5X0G0_9CLOT</name>
<dbReference type="EMBL" id="CP025746">
    <property type="protein sequence ID" value="QAA31227.1"/>
    <property type="molecule type" value="Genomic_DNA"/>
</dbReference>
<keyword evidence="2" id="KW-1185">Reference proteome</keyword>
<evidence type="ECO:0000313" key="2">
    <source>
        <dbReference type="Proteomes" id="UP000286268"/>
    </source>
</evidence>
<dbReference type="KEGG" id="cmah:C1I91_05970"/>
<dbReference type="RefSeq" id="WP_128212004.1">
    <property type="nucleotide sequence ID" value="NZ_CP025746.1"/>
</dbReference>
<evidence type="ECO:0000313" key="1">
    <source>
        <dbReference type="EMBL" id="QAA31227.1"/>
    </source>
</evidence>
<dbReference type="OrthoDB" id="3171075at2"/>
<dbReference type="Pfam" id="PF04245">
    <property type="entry name" value="NA37"/>
    <property type="match status" value="1"/>
</dbReference>
<sequence length="341" mass="39605">MEKIRDISIIEAVVQVLNNDQKEPVLNNYKLDLNEERYKFILSHLEKVLKDEYLKYGKFKQKATDVKTISQEYLNGRVDIIKASQTIAKSLLGFMRDNPNIPSCDLLIVSLVSEVGPMLAILRFDFMKQFIHKIDVYENGIGVDITSVKDGLSATKKVPKAAFIKPIRKGDYELLVFDKSYVKDNDEYMSNYFVDKFLGCQLIESDRDKTRDFITAVEVWTRSNINEDAARSEKIRTLTRKELTEKDIIDAYEFAELINPYDVEVRKKFIGYMQQWELDKIPVDKEYLDKKLSKLKLKISSDIELSITEDAYKDINQFEIQDNGDGSIHMLIKNVANYVEK</sequence>
<dbReference type="InterPro" id="IPR007358">
    <property type="entry name" value="Nucleoid_associated_NdpA"/>
</dbReference>
<organism evidence="1 2">
    <name type="scientific">Clostridium manihotivorum</name>
    <dbReference type="NCBI Taxonomy" id="2320868"/>
    <lineage>
        <taxon>Bacteria</taxon>
        <taxon>Bacillati</taxon>
        <taxon>Bacillota</taxon>
        <taxon>Clostridia</taxon>
        <taxon>Eubacteriales</taxon>
        <taxon>Clostridiaceae</taxon>
        <taxon>Clostridium</taxon>
    </lineage>
</organism>
<dbReference type="AlphaFoldDB" id="A0A3R5X0G0"/>
<gene>
    <name evidence="1" type="ORF">C1I91_05970</name>
</gene>
<reference evidence="1 2" key="1">
    <citation type="submission" date="2018-01" db="EMBL/GenBank/DDBJ databases">
        <title>Genome Sequencing and Assembly of Anaerobacter polyendosporus strain CT4.</title>
        <authorList>
            <person name="Tachaapaikoon C."/>
            <person name="Sutheeworapong S."/>
            <person name="Jenjaroenpun P."/>
            <person name="Wongsurawat T."/>
            <person name="Nookeaw I."/>
            <person name="Cheawchanlertfa P."/>
            <person name="Kosugi A."/>
            <person name="Cheevadhanarak S."/>
            <person name="Ratanakhanokchai K."/>
        </authorList>
    </citation>
    <scope>NUCLEOTIDE SEQUENCE [LARGE SCALE GENOMIC DNA]</scope>
    <source>
        <strain evidence="1 2">CT4</strain>
    </source>
</reference>
<proteinExistence type="predicted"/>
<dbReference type="GO" id="GO:0009295">
    <property type="term" value="C:nucleoid"/>
    <property type="evidence" value="ECO:0007669"/>
    <property type="project" value="InterPro"/>
</dbReference>
<accession>A0A3R5X0G0</accession>